<feature type="transmembrane region" description="Helical" evidence="5">
    <location>
        <begin position="67"/>
        <end position="85"/>
    </location>
</feature>
<protein>
    <submittedName>
        <fullName evidence="7">Uncharacterized protein LOC115222760</fullName>
    </submittedName>
</protein>
<evidence type="ECO:0000256" key="1">
    <source>
        <dbReference type="ARBA" id="ARBA00004141"/>
    </source>
</evidence>
<feature type="transmembrane region" description="Helical" evidence="5">
    <location>
        <begin position="123"/>
        <end position="143"/>
    </location>
</feature>
<accession>A0A6P7TCX3</accession>
<organism evidence="6 7">
    <name type="scientific">Octopus sinensis</name>
    <name type="common">East Asian common octopus</name>
    <dbReference type="NCBI Taxonomy" id="2607531"/>
    <lineage>
        <taxon>Eukaryota</taxon>
        <taxon>Metazoa</taxon>
        <taxon>Spiralia</taxon>
        <taxon>Lophotrochozoa</taxon>
        <taxon>Mollusca</taxon>
        <taxon>Cephalopoda</taxon>
        <taxon>Coleoidea</taxon>
        <taxon>Octopodiformes</taxon>
        <taxon>Octopoda</taxon>
        <taxon>Incirrata</taxon>
        <taxon>Octopodidae</taxon>
        <taxon>Octopus</taxon>
    </lineage>
</organism>
<evidence type="ECO:0000313" key="6">
    <source>
        <dbReference type="Proteomes" id="UP000515154"/>
    </source>
</evidence>
<dbReference type="Proteomes" id="UP000515154">
    <property type="component" value="Linkage group LG21"/>
</dbReference>
<evidence type="ECO:0000256" key="4">
    <source>
        <dbReference type="ARBA" id="ARBA00023136"/>
    </source>
</evidence>
<feature type="transmembrane region" description="Helical" evidence="5">
    <location>
        <begin position="97"/>
        <end position="117"/>
    </location>
</feature>
<gene>
    <name evidence="7" type="primary">LOC115222760</name>
</gene>
<name>A0A6P7TCX3_9MOLL</name>
<dbReference type="RefSeq" id="XP_029648919.1">
    <property type="nucleotide sequence ID" value="XM_029793059.2"/>
</dbReference>
<dbReference type="Pfam" id="PF00822">
    <property type="entry name" value="PMP22_Claudin"/>
    <property type="match status" value="1"/>
</dbReference>
<keyword evidence="6" id="KW-1185">Reference proteome</keyword>
<evidence type="ECO:0000313" key="7">
    <source>
        <dbReference type="RefSeq" id="XP_029648919.1"/>
    </source>
</evidence>
<keyword evidence="2 5" id="KW-0812">Transmembrane</keyword>
<comment type="subcellular location">
    <subcellularLocation>
        <location evidence="1">Membrane</location>
        <topology evidence="1">Multi-pass membrane protein</topology>
    </subcellularLocation>
</comment>
<dbReference type="InterPro" id="IPR004031">
    <property type="entry name" value="PMP22/EMP/MP20/Claudin"/>
</dbReference>
<dbReference type="KEGG" id="osn:115222760"/>
<reference evidence="7" key="1">
    <citation type="submission" date="2025-08" db="UniProtKB">
        <authorList>
            <consortium name="RefSeq"/>
        </authorList>
    </citation>
    <scope>IDENTIFICATION</scope>
</reference>
<proteinExistence type="predicted"/>
<dbReference type="Gene3D" id="1.20.140.150">
    <property type="match status" value="1"/>
</dbReference>
<keyword evidence="4 5" id="KW-0472">Membrane</keyword>
<evidence type="ECO:0000256" key="5">
    <source>
        <dbReference type="SAM" id="Phobius"/>
    </source>
</evidence>
<evidence type="ECO:0000256" key="2">
    <source>
        <dbReference type="ARBA" id="ARBA00022692"/>
    </source>
</evidence>
<sequence length="172" mass="19098">MERNRKSDVLVILCITITVFHLLSVSLPYWYKYQDGSEGLWRICTEKECREYEGSSVTFRAFRSMEVLGLLAAAIVSILLILKFYTNVEILHLQAALAGLCLFTGLTIMTGIFIYGFNEITMYACYIMSSIAALTFFLAAGYCTNIEGSTPIHGSMHIEGPVQIEGPTNIAG</sequence>
<dbReference type="AlphaFoldDB" id="A0A6P7TCX3"/>
<keyword evidence="3 5" id="KW-1133">Transmembrane helix</keyword>
<dbReference type="GO" id="GO:0016020">
    <property type="term" value="C:membrane"/>
    <property type="evidence" value="ECO:0007669"/>
    <property type="project" value="UniProtKB-SubCell"/>
</dbReference>
<evidence type="ECO:0000256" key="3">
    <source>
        <dbReference type="ARBA" id="ARBA00022989"/>
    </source>
</evidence>
<feature type="transmembrane region" description="Helical" evidence="5">
    <location>
        <begin position="9"/>
        <end position="31"/>
    </location>
</feature>